<evidence type="ECO:0000313" key="6">
    <source>
        <dbReference type="Proteomes" id="UP000076989"/>
    </source>
</evidence>
<proteinExistence type="predicted"/>
<dbReference type="EMBL" id="LUXM01000026">
    <property type="protein sequence ID" value="KZU95522.1"/>
    <property type="molecule type" value="Genomic_DNA"/>
</dbReference>
<name>A0A165B0N6_LACPN</name>
<gene>
    <name evidence="2" type="ORF">Lp19_1476</name>
    <name evidence="3" type="ORF">NAB2_3452</name>
    <name evidence="1" type="ORF">Nizo2260_2436</name>
</gene>
<dbReference type="EMBL" id="LUWI01000030">
    <property type="protein sequence ID" value="KZU02119.1"/>
    <property type="molecule type" value="Genomic_DNA"/>
</dbReference>
<dbReference type="Proteomes" id="UP000076882">
    <property type="component" value="Unassembled WGS sequence"/>
</dbReference>
<dbReference type="Proteomes" id="UP000076989">
    <property type="component" value="Unassembled WGS sequence"/>
</dbReference>
<dbReference type="Proteomes" id="UP000076872">
    <property type="component" value="Unassembled WGS sequence"/>
</dbReference>
<evidence type="ECO:0000313" key="3">
    <source>
        <dbReference type="EMBL" id="KZU99442.1"/>
    </source>
</evidence>
<dbReference type="EMBL" id="LUXO01000044">
    <property type="protein sequence ID" value="KZU99442.1"/>
    <property type="molecule type" value="Genomic_DNA"/>
</dbReference>
<evidence type="ECO:0000313" key="1">
    <source>
        <dbReference type="EMBL" id="KZU02119.1"/>
    </source>
</evidence>
<evidence type="ECO:0000313" key="5">
    <source>
        <dbReference type="Proteomes" id="UP000076882"/>
    </source>
</evidence>
<evidence type="ECO:0000313" key="4">
    <source>
        <dbReference type="Proteomes" id="UP000076872"/>
    </source>
</evidence>
<organism evidence="2 5">
    <name type="scientific">Lactiplantibacillus plantarum</name>
    <name type="common">Lactobacillus plantarum</name>
    <dbReference type="NCBI Taxonomy" id="1590"/>
    <lineage>
        <taxon>Bacteria</taxon>
        <taxon>Bacillati</taxon>
        <taxon>Bacillota</taxon>
        <taxon>Bacilli</taxon>
        <taxon>Lactobacillales</taxon>
        <taxon>Lactobacillaceae</taxon>
        <taxon>Lactiplantibacillus</taxon>
    </lineage>
</organism>
<dbReference type="AlphaFoldDB" id="A0A165B0N6"/>
<dbReference type="PATRIC" id="fig|1590.142.peg.2394"/>
<accession>A0A165B0N6</accession>
<reference evidence="4 5" key="1">
    <citation type="submission" date="2016-03" db="EMBL/GenBank/DDBJ databases">
        <title>Comparative genomics of 54 Lactobacillus plantarum strains reveals genomic uncoupling from niche constraints.</title>
        <authorList>
            <person name="Martino M.E."/>
        </authorList>
    </citation>
    <scope>NUCLEOTIDE SEQUENCE [LARGE SCALE GENOMIC DNA]</scope>
    <source>
        <strain evidence="2 5">19.1</strain>
        <strain evidence="3 4">NAB2</strain>
        <strain evidence="1 6">Nizo2260</strain>
    </source>
</reference>
<evidence type="ECO:0000313" key="2">
    <source>
        <dbReference type="EMBL" id="KZU95522.1"/>
    </source>
</evidence>
<protein>
    <submittedName>
        <fullName evidence="2">Uncharacterized protein</fullName>
    </submittedName>
</protein>
<comment type="caution">
    <text evidence="2">The sequence shown here is derived from an EMBL/GenBank/DDBJ whole genome shotgun (WGS) entry which is preliminary data.</text>
</comment>
<sequence>MDYHIIFIDKMQVAPPQNSWLLLTTVGPQYLTFRNQKN</sequence>